<sequence length="90" mass="10240">MNDFQGLMMETEESDDGSRKVALVFNNRTTYPSGVRGSWNLGMHFNRVWFPGSDDGTGRFLLYFLVKTSPLPIGDNGNQQPPFPRRNKVE</sequence>
<evidence type="ECO:0000313" key="2">
    <source>
        <dbReference type="EMBL" id="GBP94079.1"/>
    </source>
</evidence>
<organism evidence="2 3">
    <name type="scientific">Eumeta variegata</name>
    <name type="common">Bagworm moth</name>
    <name type="synonym">Eumeta japonica</name>
    <dbReference type="NCBI Taxonomy" id="151549"/>
    <lineage>
        <taxon>Eukaryota</taxon>
        <taxon>Metazoa</taxon>
        <taxon>Ecdysozoa</taxon>
        <taxon>Arthropoda</taxon>
        <taxon>Hexapoda</taxon>
        <taxon>Insecta</taxon>
        <taxon>Pterygota</taxon>
        <taxon>Neoptera</taxon>
        <taxon>Endopterygota</taxon>
        <taxon>Lepidoptera</taxon>
        <taxon>Glossata</taxon>
        <taxon>Ditrysia</taxon>
        <taxon>Tineoidea</taxon>
        <taxon>Psychidae</taxon>
        <taxon>Oiketicinae</taxon>
        <taxon>Eumeta</taxon>
    </lineage>
</organism>
<reference evidence="2 3" key="1">
    <citation type="journal article" date="2019" name="Commun. Biol.">
        <title>The bagworm genome reveals a unique fibroin gene that provides high tensile strength.</title>
        <authorList>
            <person name="Kono N."/>
            <person name="Nakamura H."/>
            <person name="Ohtoshi R."/>
            <person name="Tomita M."/>
            <person name="Numata K."/>
            <person name="Arakawa K."/>
        </authorList>
    </citation>
    <scope>NUCLEOTIDE SEQUENCE [LARGE SCALE GENOMIC DNA]</scope>
</reference>
<keyword evidence="3" id="KW-1185">Reference proteome</keyword>
<name>A0A4C2A4G0_EUMVA</name>
<proteinExistence type="predicted"/>
<evidence type="ECO:0000313" key="3">
    <source>
        <dbReference type="Proteomes" id="UP000299102"/>
    </source>
</evidence>
<comment type="caution">
    <text evidence="2">The sequence shown here is derived from an EMBL/GenBank/DDBJ whole genome shotgun (WGS) entry which is preliminary data.</text>
</comment>
<gene>
    <name evidence="2" type="ORF">EVAR_98888_1</name>
</gene>
<feature type="region of interest" description="Disordered" evidence="1">
    <location>
        <begin position="71"/>
        <end position="90"/>
    </location>
</feature>
<accession>A0A4C2A4G0</accession>
<dbReference type="AlphaFoldDB" id="A0A4C2A4G0"/>
<evidence type="ECO:0000256" key="1">
    <source>
        <dbReference type="SAM" id="MobiDB-lite"/>
    </source>
</evidence>
<protein>
    <submittedName>
        <fullName evidence="2">Uncharacterized protein</fullName>
    </submittedName>
</protein>
<dbReference type="Proteomes" id="UP000299102">
    <property type="component" value="Unassembled WGS sequence"/>
</dbReference>
<dbReference type="EMBL" id="BGZK01002458">
    <property type="protein sequence ID" value="GBP94079.1"/>
    <property type="molecule type" value="Genomic_DNA"/>
</dbReference>